<evidence type="ECO:0000256" key="4">
    <source>
        <dbReference type="ARBA" id="ARBA00022764"/>
    </source>
</evidence>
<feature type="chain" id="PRO_5047050050" evidence="5">
    <location>
        <begin position="23"/>
        <end position="331"/>
    </location>
</feature>
<accession>A0ABP8UXA1</accession>
<dbReference type="CDD" id="cd16327">
    <property type="entry name" value="RseB"/>
    <property type="match status" value="1"/>
</dbReference>
<keyword evidence="9" id="KW-1185">Reference proteome</keyword>
<evidence type="ECO:0000256" key="3">
    <source>
        <dbReference type="ARBA" id="ARBA00022729"/>
    </source>
</evidence>
<dbReference type="Pfam" id="PF03888">
    <property type="entry name" value="MucB_RseB"/>
    <property type="match status" value="1"/>
</dbReference>
<dbReference type="Proteomes" id="UP001500604">
    <property type="component" value="Unassembled WGS sequence"/>
</dbReference>
<reference evidence="9" key="1">
    <citation type="journal article" date="2019" name="Int. J. Syst. Evol. Microbiol.">
        <title>The Global Catalogue of Microorganisms (GCM) 10K type strain sequencing project: providing services to taxonomists for standard genome sequencing and annotation.</title>
        <authorList>
            <consortium name="The Broad Institute Genomics Platform"/>
            <consortium name="The Broad Institute Genome Sequencing Center for Infectious Disease"/>
            <person name="Wu L."/>
            <person name="Ma J."/>
        </authorList>
    </citation>
    <scope>NUCLEOTIDE SEQUENCE [LARGE SCALE GENOMIC DNA]</scope>
    <source>
        <strain evidence="9">JCM 17805</strain>
    </source>
</reference>
<evidence type="ECO:0000256" key="2">
    <source>
        <dbReference type="ARBA" id="ARBA00008150"/>
    </source>
</evidence>
<keyword evidence="4" id="KW-0574">Periplasm</keyword>
<dbReference type="InterPro" id="IPR033436">
    <property type="entry name" value="MucB/RseB_C"/>
</dbReference>
<dbReference type="PIRSF" id="PIRSF005427">
    <property type="entry name" value="RseB"/>
    <property type="match status" value="1"/>
</dbReference>
<dbReference type="Gene3D" id="3.30.200.100">
    <property type="entry name" value="MucB/RseB, C-terminal domain"/>
    <property type="match status" value="1"/>
</dbReference>
<keyword evidence="3 5" id="KW-0732">Signal</keyword>
<sequence length="331" mass="36708">MVLHARKLIGLLVLSWALPVAAAPQGSPVEWLDRMSTAFRSENYQGFFIYENLGGLLTLKVMHGVVDGQEKERLVYLDGPYREMIRDGQKIAYIRQGQGGVTLKPGYLAALSGRFKTDFQKLGGFYQLRFGGDVRIANRIGRHVELLPRDKHRYGYHLWLDHDSGLLLKSEMHGDKGAVLERFQFVDLSVGNLPDGDVIPPGQHAWIDRSAVAAHSEESPLTWEMGWVPDGFNKTGYRKTVSPVSQKPVDSLLYSDGLAAFSVFVEEDMTRVLSQSSEQSGATAAVSRVFRNGDAYYNVTVVGEIPLGTAERIAVSVKPRQVESPFQAPAQ</sequence>
<dbReference type="PANTHER" id="PTHR38782">
    <property type="match status" value="1"/>
</dbReference>
<feature type="domain" description="MucB/RseB C-terminal" evidence="7">
    <location>
        <begin position="219"/>
        <end position="318"/>
    </location>
</feature>
<proteinExistence type="inferred from homology"/>
<comment type="subcellular location">
    <subcellularLocation>
        <location evidence="1">Periplasm</location>
    </subcellularLocation>
</comment>
<name>A0ABP8UXA1_9GAMM</name>
<comment type="caution">
    <text evidence="8">The sequence shown here is derived from an EMBL/GenBank/DDBJ whole genome shotgun (WGS) entry which is preliminary data.</text>
</comment>
<dbReference type="PANTHER" id="PTHR38782:SF1">
    <property type="entry name" value="SIGMA-E FACTOR REGULATORY PROTEIN RSEB"/>
    <property type="match status" value="1"/>
</dbReference>
<comment type="similarity">
    <text evidence="2">Belongs to the RseB family.</text>
</comment>
<dbReference type="InterPro" id="IPR038484">
    <property type="entry name" value="MucB/RseB_C_sf"/>
</dbReference>
<feature type="signal peptide" evidence="5">
    <location>
        <begin position="1"/>
        <end position="22"/>
    </location>
</feature>
<dbReference type="InterPro" id="IPR005588">
    <property type="entry name" value="MucB_RseB"/>
</dbReference>
<evidence type="ECO:0000256" key="5">
    <source>
        <dbReference type="SAM" id="SignalP"/>
    </source>
</evidence>
<evidence type="ECO:0000256" key="1">
    <source>
        <dbReference type="ARBA" id="ARBA00004418"/>
    </source>
</evidence>
<organism evidence="8 9">
    <name type="scientific">Kistimonas scapharcae</name>
    <dbReference type="NCBI Taxonomy" id="1036133"/>
    <lineage>
        <taxon>Bacteria</taxon>
        <taxon>Pseudomonadati</taxon>
        <taxon>Pseudomonadota</taxon>
        <taxon>Gammaproteobacteria</taxon>
        <taxon>Oceanospirillales</taxon>
        <taxon>Endozoicomonadaceae</taxon>
        <taxon>Kistimonas</taxon>
    </lineage>
</organism>
<evidence type="ECO:0000313" key="9">
    <source>
        <dbReference type="Proteomes" id="UP001500604"/>
    </source>
</evidence>
<evidence type="ECO:0000259" key="7">
    <source>
        <dbReference type="Pfam" id="PF17188"/>
    </source>
</evidence>
<dbReference type="Gene3D" id="2.50.20.10">
    <property type="entry name" value="Lipoprotein localisation LolA/LolB/LppX"/>
    <property type="match status" value="1"/>
</dbReference>
<evidence type="ECO:0000259" key="6">
    <source>
        <dbReference type="Pfam" id="PF03888"/>
    </source>
</evidence>
<dbReference type="Pfam" id="PF17188">
    <property type="entry name" value="MucB_RseB_C"/>
    <property type="match status" value="1"/>
</dbReference>
<dbReference type="InterPro" id="IPR033434">
    <property type="entry name" value="MucB/RseB_N"/>
</dbReference>
<dbReference type="EMBL" id="BAABFL010000065">
    <property type="protein sequence ID" value="GAA4648369.1"/>
    <property type="molecule type" value="Genomic_DNA"/>
</dbReference>
<gene>
    <name evidence="8" type="primary">mucB</name>
    <name evidence="8" type="ORF">GCM10023116_06360</name>
</gene>
<protein>
    <submittedName>
        <fullName evidence="8">Sigma factor AlgU regulator MucB</fullName>
    </submittedName>
</protein>
<feature type="domain" description="MucB/RseB N-terminal" evidence="6">
    <location>
        <begin position="28"/>
        <end position="196"/>
    </location>
</feature>
<evidence type="ECO:0000313" key="8">
    <source>
        <dbReference type="EMBL" id="GAA4648369.1"/>
    </source>
</evidence>